<dbReference type="Proteomes" id="UP000195386">
    <property type="component" value="Unassembled WGS sequence"/>
</dbReference>
<gene>
    <name evidence="9" type="ORF">B5F97_04275</name>
</gene>
<evidence type="ECO:0000259" key="7">
    <source>
        <dbReference type="Pfam" id="PF07980"/>
    </source>
</evidence>
<comment type="caution">
    <text evidence="9">The sequence shown here is derived from an EMBL/GenBank/DDBJ whole genome shotgun (WGS) entry which is preliminary data.</text>
</comment>
<protein>
    <submittedName>
        <fullName evidence="9">RagB/SusD family nutrient uptake outer membrane protein</fullName>
    </submittedName>
</protein>
<evidence type="ECO:0000256" key="6">
    <source>
        <dbReference type="SAM" id="MobiDB-lite"/>
    </source>
</evidence>
<accession>A0A1Y3Z640</accession>
<dbReference type="SUPFAM" id="SSF48452">
    <property type="entry name" value="TPR-like"/>
    <property type="match status" value="1"/>
</dbReference>
<evidence type="ECO:0000313" key="9">
    <source>
        <dbReference type="EMBL" id="OUO02011.1"/>
    </source>
</evidence>
<dbReference type="InterPro" id="IPR033985">
    <property type="entry name" value="SusD-like_N"/>
</dbReference>
<reference evidence="10" key="1">
    <citation type="submission" date="2017-04" db="EMBL/GenBank/DDBJ databases">
        <title>Function of individual gut microbiota members based on whole genome sequencing of pure cultures obtained from chicken caecum.</title>
        <authorList>
            <person name="Medvecky M."/>
            <person name="Cejkova D."/>
            <person name="Polansky O."/>
            <person name="Karasova D."/>
            <person name="Kubasova T."/>
            <person name="Cizek A."/>
            <person name="Rychlik I."/>
        </authorList>
    </citation>
    <scope>NUCLEOTIDE SEQUENCE [LARGE SCALE GENOMIC DNA]</scope>
    <source>
        <strain evidence="10">An43</strain>
    </source>
</reference>
<dbReference type="AlphaFoldDB" id="A0A1Y3Z640"/>
<dbReference type="Pfam" id="PF07980">
    <property type="entry name" value="SusD_RagB"/>
    <property type="match status" value="1"/>
</dbReference>
<evidence type="ECO:0000256" key="1">
    <source>
        <dbReference type="ARBA" id="ARBA00004442"/>
    </source>
</evidence>
<name>A0A1Y3Z640_9BACE</name>
<proteinExistence type="inferred from homology"/>
<evidence type="ECO:0000256" key="3">
    <source>
        <dbReference type="ARBA" id="ARBA00022729"/>
    </source>
</evidence>
<evidence type="ECO:0000259" key="8">
    <source>
        <dbReference type="Pfam" id="PF14322"/>
    </source>
</evidence>
<dbReference type="GO" id="GO:0009279">
    <property type="term" value="C:cell outer membrane"/>
    <property type="evidence" value="ECO:0007669"/>
    <property type="project" value="UniProtKB-SubCell"/>
</dbReference>
<feature type="region of interest" description="Disordered" evidence="6">
    <location>
        <begin position="296"/>
        <end position="316"/>
    </location>
</feature>
<feature type="domain" description="SusD-like N-terminal" evidence="8">
    <location>
        <begin position="22"/>
        <end position="227"/>
    </location>
</feature>
<dbReference type="EMBL" id="NFII01000003">
    <property type="protein sequence ID" value="OUO02011.1"/>
    <property type="molecule type" value="Genomic_DNA"/>
</dbReference>
<dbReference type="Gene3D" id="1.25.40.390">
    <property type="match status" value="1"/>
</dbReference>
<keyword evidence="5" id="KW-0998">Cell outer membrane</keyword>
<comment type="similarity">
    <text evidence="2">Belongs to the SusD family.</text>
</comment>
<evidence type="ECO:0000256" key="5">
    <source>
        <dbReference type="ARBA" id="ARBA00023237"/>
    </source>
</evidence>
<keyword evidence="3" id="KW-0732">Signal</keyword>
<dbReference type="RefSeq" id="WP_087425551.1">
    <property type="nucleotide sequence ID" value="NZ_CAUCJN010000005.1"/>
</dbReference>
<evidence type="ECO:0000256" key="4">
    <source>
        <dbReference type="ARBA" id="ARBA00023136"/>
    </source>
</evidence>
<sequence length="562" mass="64499">MRNIKQYMIAACTLLALNGCDYLDYDETTGRTQEEAYSYFDNMNSLVANIYSVLPVDFGRVSDAMMESATDNSVYTWENNSIYYLTNGTWSPLKRVDDGWAFWTGIRSANSFLENYDPEVLKRFEYNEDYADMMAKVSKFSYEVRFLRAFYLFELAKRYGNIPLVTRTYTQEEINSIEKTPFVEVIDYIAKECSEIALELPADQSEVRNETGRVTKGAALALKSRALLYAASALHNPDNDPTRWEAAAKAAYEVIAMGKYQLPKITADELYSDKGGHEVLKSKQLIFERRATGKTNDFESRNEPMGYESAEGGNTPTQNLVDAYELKDGTPFSWDNPVHVSNIYYDAEGKQTRDPRLYLNILTNGATWLKQTVETFEGGKNKILDGSTKTGYYLRKYMNPSVSLDPDKPNKLEHHYILFRYAEILLNYAEAMNEWKGPDAMAEGCPLTAREALNQVRNSADMKAVTATGTEFTEKVRNERRIELAFEGHRFYDIRRWKIAGTDEVRNIYGVKITGSDGSFSYEKVLLRQMYWDDKMYLFPYPQNEVYMNPNLTQNPGWVGDK</sequence>
<keyword evidence="4" id="KW-0472">Membrane</keyword>
<dbReference type="InterPro" id="IPR012944">
    <property type="entry name" value="SusD_RagB_dom"/>
</dbReference>
<organism evidence="9 10">
    <name type="scientific">Bacteroides clarus</name>
    <dbReference type="NCBI Taxonomy" id="626929"/>
    <lineage>
        <taxon>Bacteria</taxon>
        <taxon>Pseudomonadati</taxon>
        <taxon>Bacteroidota</taxon>
        <taxon>Bacteroidia</taxon>
        <taxon>Bacteroidales</taxon>
        <taxon>Bacteroidaceae</taxon>
        <taxon>Bacteroides</taxon>
    </lineage>
</organism>
<comment type="subcellular location">
    <subcellularLocation>
        <location evidence="1">Cell outer membrane</location>
    </subcellularLocation>
</comment>
<dbReference type="Pfam" id="PF14322">
    <property type="entry name" value="SusD-like_3"/>
    <property type="match status" value="1"/>
</dbReference>
<evidence type="ECO:0000256" key="2">
    <source>
        <dbReference type="ARBA" id="ARBA00006275"/>
    </source>
</evidence>
<evidence type="ECO:0000313" key="10">
    <source>
        <dbReference type="Proteomes" id="UP000195386"/>
    </source>
</evidence>
<dbReference type="InterPro" id="IPR011990">
    <property type="entry name" value="TPR-like_helical_dom_sf"/>
</dbReference>
<feature type="domain" description="RagB/SusD" evidence="7">
    <location>
        <begin position="291"/>
        <end position="558"/>
    </location>
</feature>